<feature type="transmembrane region" description="Helical" evidence="2">
    <location>
        <begin position="26"/>
        <end position="49"/>
    </location>
</feature>
<feature type="transmembrane region" description="Helical" evidence="2">
    <location>
        <begin position="175"/>
        <end position="198"/>
    </location>
</feature>
<accession>A0A367F3A4</accession>
<keyword evidence="2" id="KW-0812">Transmembrane</keyword>
<keyword evidence="2" id="KW-0472">Membrane</keyword>
<name>A0A367F3A4_9ACTN</name>
<dbReference type="Proteomes" id="UP000252914">
    <property type="component" value="Unassembled WGS sequence"/>
</dbReference>
<feature type="region of interest" description="Disordered" evidence="1">
    <location>
        <begin position="341"/>
        <end position="362"/>
    </location>
</feature>
<reference evidence="3 4" key="1">
    <citation type="submission" date="2018-06" db="EMBL/GenBank/DDBJ databases">
        <title>Streptomyces reniochalinae sp. nov. and Streptomyces diacarnus sp. nov. from marine sponges.</title>
        <authorList>
            <person name="Li L."/>
        </authorList>
    </citation>
    <scope>NUCLEOTIDE SEQUENCE [LARGE SCALE GENOMIC DNA]</scope>
    <source>
        <strain evidence="3 4">LHW51701</strain>
    </source>
</reference>
<feature type="transmembrane region" description="Helical" evidence="2">
    <location>
        <begin position="112"/>
        <end position="135"/>
    </location>
</feature>
<protein>
    <submittedName>
        <fullName evidence="3">Uncharacterized protein</fullName>
    </submittedName>
</protein>
<sequence length="362" mass="36625">MAHWTAERQGAAPAEPERVGGAGWTAAWLTGAVTLSAEGALALVAFFLAGLREEHYVAAGIPAYVGYLLAAVVAAAVLGLAGLIGSAAAVLPVVRLSRWSARRIGRAETIGWCLTACGAVATAAAVCTGVPIGLLGGSRTVLPLVLLAAFVGLVPAVLCTRAVTVLRRTGARFGLAGAVLVGGLTLSALVLVGGLAAYGTGLLQKYEPPRLTAAQLLGTWTDGQGGTLTLRADGTAAADDLDVHTAQAARGGDAPEQCSGSGTWARSDAPPRTPQLDLSVSGCLEGVGWQFGGTAHPLLLDRRPGFPQPVRPAPRIAGAVAAGARDTALVLLDVPQADVRPAVPARPGRRPRMPAAARVSRP</sequence>
<evidence type="ECO:0000313" key="3">
    <source>
        <dbReference type="EMBL" id="RCG24362.1"/>
    </source>
</evidence>
<evidence type="ECO:0000256" key="2">
    <source>
        <dbReference type="SAM" id="Phobius"/>
    </source>
</evidence>
<dbReference type="RefSeq" id="WP_114021932.1">
    <property type="nucleotide sequence ID" value="NZ_QOIN01000040.1"/>
</dbReference>
<organism evidence="3 4">
    <name type="scientific">Streptomyces diacarni</name>
    <dbReference type="NCBI Taxonomy" id="2800381"/>
    <lineage>
        <taxon>Bacteria</taxon>
        <taxon>Bacillati</taxon>
        <taxon>Actinomycetota</taxon>
        <taxon>Actinomycetes</taxon>
        <taxon>Kitasatosporales</taxon>
        <taxon>Streptomycetaceae</taxon>
        <taxon>Streptomyces</taxon>
    </lineage>
</organism>
<feature type="transmembrane region" description="Helical" evidence="2">
    <location>
        <begin position="141"/>
        <end position="163"/>
    </location>
</feature>
<dbReference type="AlphaFoldDB" id="A0A367F3A4"/>
<keyword evidence="4" id="KW-1185">Reference proteome</keyword>
<feature type="transmembrane region" description="Helical" evidence="2">
    <location>
        <begin position="61"/>
        <end position="91"/>
    </location>
</feature>
<keyword evidence="2" id="KW-1133">Transmembrane helix</keyword>
<comment type="caution">
    <text evidence="3">The sequence shown here is derived from an EMBL/GenBank/DDBJ whole genome shotgun (WGS) entry which is preliminary data.</text>
</comment>
<evidence type="ECO:0000313" key="4">
    <source>
        <dbReference type="Proteomes" id="UP000252914"/>
    </source>
</evidence>
<evidence type="ECO:0000256" key="1">
    <source>
        <dbReference type="SAM" id="MobiDB-lite"/>
    </source>
</evidence>
<gene>
    <name evidence="3" type="ORF">DTL70_12190</name>
</gene>
<feature type="region of interest" description="Disordered" evidence="1">
    <location>
        <begin position="248"/>
        <end position="273"/>
    </location>
</feature>
<feature type="compositionally biased region" description="Low complexity" evidence="1">
    <location>
        <begin position="353"/>
        <end position="362"/>
    </location>
</feature>
<proteinExistence type="predicted"/>
<dbReference type="EMBL" id="QOIN01000040">
    <property type="protein sequence ID" value="RCG24362.1"/>
    <property type="molecule type" value="Genomic_DNA"/>
</dbReference>